<dbReference type="RefSeq" id="WP_345005988.1">
    <property type="nucleotide sequence ID" value="NZ_BAABCY010000058.1"/>
</dbReference>
<dbReference type="Proteomes" id="UP001500954">
    <property type="component" value="Unassembled WGS sequence"/>
</dbReference>
<comment type="caution">
    <text evidence="1">The sequence shown here is derived from an EMBL/GenBank/DDBJ whole genome shotgun (WGS) entry which is preliminary data.</text>
</comment>
<evidence type="ECO:0000313" key="1">
    <source>
        <dbReference type="EMBL" id="GAA3571293.1"/>
    </source>
</evidence>
<organism evidence="1 2">
    <name type="scientific">Snuella lapsa</name>
    <dbReference type="NCBI Taxonomy" id="870481"/>
    <lineage>
        <taxon>Bacteria</taxon>
        <taxon>Pseudomonadati</taxon>
        <taxon>Bacteroidota</taxon>
        <taxon>Flavobacteriia</taxon>
        <taxon>Flavobacteriales</taxon>
        <taxon>Flavobacteriaceae</taxon>
        <taxon>Snuella</taxon>
    </lineage>
</organism>
<evidence type="ECO:0000313" key="2">
    <source>
        <dbReference type="Proteomes" id="UP001500954"/>
    </source>
</evidence>
<proteinExistence type="predicted"/>
<protein>
    <submittedName>
        <fullName evidence="1">Uncharacterized protein</fullName>
    </submittedName>
</protein>
<accession>A0ABP6XRG2</accession>
<sequence>MKYILLVTTLLLIWSCGEEKVVQLPEINHSKINEITDVSAAYIFYDTTRPDSVELNRKNLISTTNWLVNVDKRLTLKQAIPKIILLQEKKRDAKFHKNEKSKNYYTCNNASLKNLGFIEFTNIFYFPEFPEHSDLTENKAAIAVNFNNDGSIIIINPSDKPAVKKTTAEDLLNNLKLLDISENNIYLHFHEDLTFQDYISYKSLLLKNNLKLLKISNQEFLYN</sequence>
<dbReference type="EMBL" id="BAABCY010000058">
    <property type="protein sequence ID" value="GAA3571293.1"/>
    <property type="molecule type" value="Genomic_DNA"/>
</dbReference>
<reference evidence="2" key="1">
    <citation type="journal article" date="2019" name="Int. J. Syst. Evol. Microbiol.">
        <title>The Global Catalogue of Microorganisms (GCM) 10K type strain sequencing project: providing services to taxonomists for standard genome sequencing and annotation.</title>
        <authorList>
            <consortium name="The Broad Institute Genomics Platform"/>
            <consortium name="The Broad Institute Genome Sequencing Center for Infectious Disease"/>
            <person name="Wu L."/>
            <person name="Ma J."/>
        </authorList>
    </citation>
    <scope>NUCLEOTIDE SEQUENCE [LARGE SCALE GENOMIC DNA]</scope>
    <source>
        <strain evidence="2">JCM 17111</strain>
    </source>
</reference>
<name>A0ABP6XRG2_9FLAO</name>
<gene>
    <name evidence="1" type="ORF">GCM10022395_21010</name>
</gene>
<keyword evidence="2" id="KW-1185">Reference proteome</keyword>